<keyword evidence="3" id="KW-1185">Reference proteome</keyword>
<evidence type="ECO:0000313" key="2">
    <source>
        <dbReference type="EMBL" id="KAK2954894.1"/>
    </source>
</evidence>
<feature type="region of interest" description="Disordered" evidence="1">
    <location>
        <begin position="405"/>
        <end position="425"/>
    </location>
</feature>
<dbReference type="Proteomes" id="UP001281761">
    <property type="component" value="Unassembled WGS sequence"/>
</dbReference>
<evidence type="ECO:0000313" key="3">
    <source>
        <dbReference type="Proteomes" id="UP001281761"/>
    </source>
</evidence>
<proteinExistence type="predicted"/>
<sequence>MLIVLQSTVKLCSLRLLCNGDHISVATISQSSSSVSKCEVCAASSISPFLSTWTCADASILTVVDTQVLWKHASSLPLFGTIPHNHESLVTESSQNRILGRDTDHTMGILSIIGTGLSFSNPALPLATGPLFDFGIRFFDSFSDDKRHESSSLHRRHPPLPSRLPKTDFFVNLPMHQPSFWTGSSMIVGFSIAWLPLNHRSNQRQVHTRLGEDFRWAEQPLQSFAVRHVHTLSRVSPLRPTKATLACISNMDTFASSTDARDAVNAAIKLKQSSKQLQQHPKFDEMEFRHSFPVQRDGRSQDTLTPFTNSAQLEAEEGQATNFTNTLHDEEDDENFDPMYGIRQFSLQKSFGGRDSECEERPADDMVIYPSTRLKMHKEEVDLVSAVQSVCMIADLLLKDDTVTFDDTARSGQPPGRSRLRSEKV</sequence>
<protein>
    <submittedName>
        <fullName evidence="2">Uncharacterized protein</fullName>
    </submittedName>
</protein>
<organism evidence="2 3">
    <name type="scientific">Blattamonas nauphoetae</name>
    <dbReference type="NCBI Taxonomy" id="2049346"/>
    <lineage>
        <taxon>Eukaryota</taxon>
        <taxon>Metamonada</taxon>
        <taxon>Preaxostyla</taxon>
        <taxon>Oxymonadida</taxon>
        <taxon>Blattamonas</taxon>
    </lineage>
</organism>
<evidence type="ECO:0000256" key="1">
    <source>
        <dbReference type="SAM" id="MobiDB-lite"/>
    </source>
</evidence>
<accession>A0ABQ9XTU3</accession>
<comment type="caution">
    <text evidence="2">The sequence shown here is derived from an EMBL/GenBank/DDBJ whole genome shotgun (WGS) entry which is preliminary data.</text>
</comment>
<name>A0ABQ9XTU3_9EUKA</name>
<gene>
    <name evidence="2" type="ORF">BLNAU_10224</name>
</gene>
<reference evidence="2 3" key="1">
    <citation type="journal article" date="2022" name="bioRxiv">
        <title>Genomics of Preaxostyla Flagellates Illuminates Evolutionary Transitions and the Path Towards Mitochondrial Loss.</title>
        <authorList>
            <person name="Novak L.V.F."/>
            <person name="Treitli S.C."/>
            <person name="Pyrih J."/>
            <person name="Halakuc P."/>
            <person name="Pipaliya S.V."/>
            <person name="Vacek V."/>
            <person name="Brzon O."/>
            <person name="Soukal P."/>
            <person name="Eme L."/>
            <person name="Dacks J.B."/>
            <person name="Karnkowska A."/>
            <person name="Elias M."/>
            <person name="Hampl V."/>
        </authorList>
    </citation>
    <scope>NUCLEOTIDE SEQUENCE [LARGE SCALE GENOMIC DNA]</scope>
    <source>
        <strain evidence="2">NAU3</strain>
        <tissue evidence="2">Gut</tissue>
    </source>
</reference>
<dbReference type="EMBL" id="JARBJD010000073">
    <property type="protein sequence ID" value="KAK2954894.1"/>
    <property type="molecule type" value="Genomic_DNA"/>
</dbReference>